<dbReference type="Pfam" id="PF00753">
    <property type="entry name" value="Lactamase_B"/>
    <property type="match status" value="1"/>
</dbReference>
<dbReference type="InterPro" id="IPR052159">
    <property type="entry name" value="Competence_DNA_uptake"/>
</dbReference>
<proteinExistence type="predicted"/>
<comment type="caution">
    <text evidence="2">The sequence shown here is derived from an EMBL/GenBank/DDBJ whole genome shotgun (WGS) entry which is preliminary data.</text>
</comment>
<dbReference type="SUPFAM" id="SSF56281">
    <property type="entry name" value="Metallo-hydrolase/oxidoreductase"/>
    <property type="match status" value="1"/>
</dbReference>
<reference evidence="2 3" key="1">
    <citation type="submission" date="2016-11" db="EMBL/GenBank/DDBJ databases">
        <authorList>
            <person name="Varghese N."/>
            <person name="Submissions S."/>
        </authorList>
    </citation>
    <scope>NUCLEOTIDE SEQUENCE [LARGE SCALE GENOMIC DNA]</scope>
    <source>
        <strain evidence="2 3">NFR18</strain>
    </source>
</reference>
<feature type="domain" description="Metallo-beta-lactamase" evidence="1">
    <location>
        <begin position="30"/>
        <end position="85"/>
    </location>
</feature>
<dbReference type="Gene3D" id="3.60.15.10">
    <property type="entry name" value="Ribonuclease Z/Hydroxyacylglutathione hydrolase-like"/>
    <property type="match status" value="1"/>
</dbReference>
<dbReference type="PANTHER" id="PTHR30619">
    <property type="entry name" value="DNA INTERNALIZATION/COMPETENCE PROTEIN COMEC/REC2"/>
    <property type="match status" value="1"/>
</dbReference>
<dbReference type="AlphaFoldDB" id="A0AB38C7F3"/>
<evidence type="ECO:0000313" key="3">
    <source>
        <dbReference type="Proteomes" id="UP000182489"/>
    </source>
</evidence>
<dbReference type="Proteomes" id="UP000182489">
    <property type="component" value="Unassembled WGS sequence"/>
</dbReference>
<name>A0AB38C7F3_9BURK</name>
<organism evidence="2 3">
    <name type="scientific">Janthinobacterium lividum</name>
    <dbReference type="NCBI Taxonomy" id="29581"/>
    <lineage>
        <taxon>Bacteria</taxon>
        <taxon>Pseudomonadati</taxon>
        <taxon>Pseudomonadota</taxon>
        <taxon>Betaproteobacteria</taxon>
        <taxon>Burkholderiales</taxon>
        <taxon>Oxalobacteraceae</taxon>
        <taxon>Janthinobacterium</taxon>
    </lineage>
</organism>
<gene>
    <name evidence="2" type="ORF">SAMN03097694_2381</name>
</gene>
<sequence>MNNKIFSLEALNAFHGDCLLLHYGTTDKPKLILIDGGPAGTFENSLRPRLEELRSQRNRDPLVIDHVMVTHLDNDHITGVLHLINEIESGDDQFFARSYWFNTFEDAMKHLPAEIKQAKKTLAKSDKATINAAVEHASINEGRSLRDAVIRLQGVRNGNAKFLFAEGKGQQLDIDGLRATLICPDARHLAALGEKWRTTAVKNKATTAAYVDTSVFNLSSIVVVLRSSAAKDAPSILLTGDARGDHILAGLSNANMLSNEGTAHFSVLKVPHHGSDRNLTLEFFQAVSADFYVISGDGKYSNPSEQVLEWIAATAPKEATICMTYDQNTQYPKLSPSIDRIKKRHAHFEEQLCVRGPNDALIRIDLLHPLDE</sequence>
<dbReference type="InterPro" id="IPR001279">
    <property type="entry name" value="Metallo-B-lactamas"/>
</dbReference>
<accession>A0AB38C7F3</accession>
<evidence type="ECO:0000313" key="2">
    <source>
        <dbReference type="EMBL" id="SFX47643.1"/>
    </source>
</evidence>
<dbReference type="InterPro" id="IPR036866">
    <property type="entry name" value="RibonucZ/Hydroxyglut_hydro"/>
</dbReference>
<protein>
    <submittedName>
        <fullName evidence="2">Beta-lactamase superfamily domain-containing protein</fullName>
    </submittedName>
</protein>
<evidence type="ECO:0000259" key="1">
    <source>
        <dbReference type="Pfam" id="PF00753"/>
    </source>
</evidence>
<dbReference type="RefSeq" id="WP_072453941.1">
    <property type="nucleotide sequence ID" value="NZ_FPKH01000001.1"/>
</dbReference>
<dbReference type="PANTHER" id="PTHR30619:SF1">
    <property type="entry name" value="RECOMBINATION PROTEIN 2"/>
    <property type="match status" value="1"/>
</dbReference>
<dbReference type="EMBL" id="FPKH01000001">
    <property type="protein sequence ID" value="SFX47643.1"/>
    <property type="molecule type" value="Genomic_DNA"/>
</dbReference>